<dbReference type="Proteomes" id="UP000324222">
    <property type="component" value="Unassembled WGS sequence"/>
</dbReference>
<proteinExistence type="predicted"/>
<comment type="caution">
    <text evidence="1">The sequence shown here is derived from an EMBL/GenBank/DDBJ whole genome shotgun (WGS) entry which is preliminary data.</text>
</comment>
<name>A0A5B7F130_PORTR</name>
<organism evidence="1 2">
    <name type="scientific">Portunus trituberculatus</name>
    <name type="common">Swimming crab</name>
    <name type="synonym">Neptunus trituberculatus</name>
    <dbReference type="NCBI Taxonomy" id="210409"/>
    <lineage>
        <taxon>Eukaryota</taxon>
        <taxon>Metazoa</taxon>
        <taxon>Ecdysozoa</taxon>
        <taxon>Arthropoda</taxon>
        <taxon>Crustacea</taxon>
        <taxon>Multicrustacea</taxon>
        <taxon>Malacostraca</taxon>
        <taxon>Eumalacostraca</taxon>
        <taxon>Eucarida</taxon>
        <taxon>Decapoda</taxon>
        <taxon>Pleocyemata</taxon>
        <taxon>Brachyura</taxon>
        <taxon>Eubrachyura</taxon>
        <taxon>Portunoidea</taxon>
        <taxon>Portunidae</taxon>
        <taxon>Portuninae</taxon>
        <taxon>Portunus</taxon>
    </lineage>
</organism>
<evidence type="ECO:0000313" key="2">
    <source>
        <dbReference type="Proteomes" id="UP000324222"/>
    </source>
</evidence>
<reference evidence="1 2" key="1">
    <citation type="submission" date="2019-05" db="EMBL/GenBank/DDBJ databases">
        <title>Another draft genome of Portunus trituberculatus and its Hox gene families provides insights of decapod evolution.</title>
        <authorList>
            <person name="Jeong J.-H."/>
            <person name="Song I."/>
            <person name="Kim S."/>
            <person name="Choi T."/>
            <person name="Kim D."/>
            <person name="Ryu S."/>
            <person name="Kim W."/>
        </authorList>
    </citation>
    <scope>NUCLEOTIDE SEQUENCE [LARGE SCALE GENOMIC DNA]</scope>
    <source>
        <tissue evidence="1">Muscle</tissue>
    </source>
</reference>
<keyword evidence="2" id="KW-1185">Reference proteome</keyword>
<evidence type="ECO:0000313" key="1">
    <source>
        <dbReference type="EMBL" id="MPC38304.1"/>
    </source>
</evidence>
<sequence length="98" mass="11428">MSYVAIKKTLGYLQQLRHRETRAGELQENILFMETFASRATLPPFRANFWRQRTTNLKVSPPCRAYNIRYRQNTEHSFALPSSIGTHPHAVLDRLAHC</sequence>
<protein>
    <submittedName>
        <fullName evidence="1">Uncharacterized protein</fullName>
    </submittedName>
</protein>
<dbReference type="AlphaFoldDB" id="A0A5B7F130"/>
<accession>A0A5B7F130</accession>
<gene>
    <name evidence="1" type="ORF">E2C01_031810</name>
</gene>
<dbReference type="EMBL" id="VSRR010004034">
    <property type="protein sequence ID" value="MPC38304.1"/>
    <property type="molecule type" value="Genomic_DNA"/>
</dbReference>